<proteinExistence type="predicted"/>
<reference evidence="2" key="1">
    <citation type="submission" date="2021-03" db="EMBL/GenBank/DDBJ databases">
        <title>Genome of Cognatishimia sp. F0-27.</title>
        <authorList>
            <person name="Ping X."/>
        </authorList>
    </citation>
    <scope>NUCLEOTIDE SEQUENCE [LARGE SCALE GENOMIC DNA]</scope>
    <source>
        <strain evidence="2">E313</strain>
    </source>
</reference>
<organism evidence="1 2">
    <name type="scientific">Winogradskyella immobilis</name>
    <dbReference type="NCBI Taxonomy" id="2816852"/>
    <lineage>
        <taxon>Bacteria</taxon>
        <taxon>Pseudomonadati</taxon>
        <taxon>Bacteroidota</taxon>
        <taxon>Flavobacteriia</taxon>
        <taxon>Flavobacteriales</taxon>
        <taxon>Flavobacteriaceae</taxon>
        <taxon>Winogradskyella</taxon>
    </lineage>
</organism>
<dbReference type="PROSITE" id="PS51257">
    <property type="entry name" value="PROKAR_LIPOPROTEIN"/>
    <property type="match status" value="1"/>
</dbReference>
<reference evidence="2" key="2">
    <citation type="submission" date="2023-07" db="EMBL/GenBank/DDBJ databases">
        <title>Genome of Winogradskyella sp. E313.</title>
        <authorList>
            <person name="Zhou Y."/>
        </authorList>
    </citation>
    <scope>NUCLEOTIDE SEQUENCE [LARGE SCALE GENOMIC DNA]</scope>
    <source>
        <strain evidence="2">E313</strain>
    </source>
</reference>
<evidence type="ECO:0000313" key="2">
    <source>
        <dbReference type="Proteomes" id="UP000778797"/>
    </source>
</evidence>
<accession>A0ABS8EQP5</accession>
<evidence type="ECO:0000313" key="1">
    <source>
        <dbReference type="EMBL" id="MCC1485331.1"/>
    </source>
</evidence>
<dbReference type="EMBL" id="JAFMPT010000020">
    <property type="protein sequence ID" value="MCC1485331.1"/>
    <property type="molecule type" value="Genomic_DNA"/>
</dbReference>
<name>A0ABS8EQP5_9FLAO</name>
<evidence type="ECO:0008006" key="3">
    <source>
        <dbReference type="Google" id="ProtNLM"/>
    </source>
</evidence>
<gene>
    <name evidence="1" type="ORF">J1C55_12070</name>
</gene>
<dbReference type="Proteomes" id="UP000778797">
    <property type="component" value="Unassembled WGS sequence"/>
</dbReference>
<comment type="caution">
    <text evidence="1">The sequence shown here is derived from an EMBL/GenBank/DDBJ whole genome shotgun (WGS) entry which is preliminary data.</text>
</comment>
<keyword evidence="2" id="KW-1185">Reference proteome</keyword>
<dbReference type="RefSeq" id="WP_227477823.1">
    <property type="nucleotide sequence ID" value="NZ_JAFMPT010000020.1"/>
</dbReference>
<sequence>MKHFYFLVALLLITSCIPIRIAPKIEDQKIMVAKKFKRQLPEQYAFIFKDPKDANEFYTYIDTKFQLNHIDVDYDVPFKIDGVQYFLSFYEAEKSTETINLVPIAIDAATSNGDFATDLSSIYTSRTGTWYLALTVMDNDGYNCLNPVYPFRQSVINYLKSLKQEYLTTHEYAEVLFKKTP</sequence>
<protein>
    <recommendedName>
        <fullName evidence="3">Lipoprotein</fullName>
    </recommendedName>
</protein>